<dbReference type="RefSeq" id="WP_090221829.1">
    <property type="nucleotide sequence ID" value="NZ_FOZP01000001.1"/>
</dbReference>
<dbReference type="SUPFAM" id="SSF53218">
    <property type="entry name" value="Molybdenum cofactor biosynthesis proteins"/>
    <property type="match status" value="1"/>
</dbReference>
<dbReference type="PANTHER" id="PTHR13939">
    <property type="entry name" value="NICOTINAMIDE-NUCLEOTIDE AMIDOHYDROLASE PNCC"/>
    <property type="match status" value="1"/>
</dbReference>
<sequence length="414" mass="45598">MQAEIITIGDEILIGQILDSNSKFIATELNKIGVSVYQITSIQDDKKHILEALKNAQSKADIVILTGGLGPTKDDITKLTLAEYFNDTLILNDEIVEHIKTMFAKVNYPFTEVNKNQGLLPSSCTPLFNTVGTAPGMWFENNKKVVVSLPGVPFEMKTLMSLSVLPKIQQTFKLPYILHKTILTYGMGESIVAERIEDWENNLPNFIKLAYLPSFGNVRLRLTAKGISKEILENSIKVEVVKLQNIISDIIIGFEENETIEVSIGLLLKEKQQTIAIAESCTGGSICKRITAIPGASNYFIGGVIAYNASVKINELSVDKRLIDEFSVVSCQVAEAMAKGIQQKYQTTYAIATTGNAGPTTDDTDTTVGTVFIAVATPAAVYSEEFFFGKPREKVIERATNKALEMIRKEILKN</sequence>
<dbReference type="Pfam" id="PF00994">
    <property type="entry name" value="MoCF_biosynth"/>
    <property type="match status" value="1"/>
</dbReference>
<dbReference type="InterPro" id="IPR001453">
    <property type="entry name" value="MoaB/Mog_dom"/>
</dbReference>
<dbReference type="Pfam" id="PF02464">
    <property type="entry name" value="CinA"/>
    <property type="match status" value="1"/>
</dbReference>
<dbReference type="PIRSF" id="PIRSF006728">
    <property type="entry name" value="CinA"/>
    <property type="match status" value="1"/>
</dbReference>
<dbReference type="InterPro" id="IPR008136">
    <property type="entry name" value="CinA_C"/>
</dbReference>
<dbReference type="InterPro" id="IPR036653">
    <property type="entry name" value="CinA-like_C"/>
</dbReference>
<dbReference type="NCBIfam" id="TIGR00199">
    <property type="entry name" value="PncC_domain"/>
    <property type="match status" value="1"/>
</dbReference>
<dbReference type="HAMAP" id="MF_00226_B">
    <property type="entry name" value="CinA_B"/>
    <property type="match status" value="1"/>
</dbReference>
<evidence type="ECO:0000313" key="3">
    <source>
        <dbReference type="EMBL" id="SFS29844.1"/>
    </source>
</evidence>
<dbReference type="STRING" id="593133.SAMN04488006_0322"/>
<accession>A0A1I6NPH2</accession>
<reference evidence="4" key="1">
    <citation type="submission" date="2016-10" db="EMBL/GenBank/DDBJ databases">
        <authorList>
            <person name="Varghese N."/>
            <person name="Submissions S."/>
        </authorList>
    </citation>
    <scope>NUCLEOTIDE SEQUENCE [LARGE SCALE GENOMIC DNA]</scope>
    <source>
        <strain evidence="4">DSM 24450</strain>
    </source>
</reference>
<organism evidence="3 4">
    <name type="scientific">Lutibacter maritimus</name>
    <dbReference type="NCBI Taxonomy" id="593133"/>
    <lineage>
        <taxon>Bacteria</taxon>
        <taxon>Pseudomonadati</taxon>
        <taxon>Bacteroidota</taxon>
        <taxon>Flavobacteriia</taxon>
        <taxon>Flavobacteriales</taxon>
        <taxon>Flavobacteriaceae</taxon>
        <taxon>Lutibacter</taxon>
    </lineage>
</organism>
<dbReference type="Gene3D" id="3.40.980.10">
    <property type="entry name" value="MoaB/Mog-like domain"/>
    <property type="match status" value="1"/>
</dbReference>
<dbReference type="Pfam" id="PF18146">
    <property type="entry name" value="CinA_KH"/>
    <property type="match status" value="1"/>
</dbReference>
<name>A0A1I6NPH2_9FLAO</name>
<dbReference type="EMBL" id="FOZP01000001">
    <property type="protein sequence ID" value="SFS29844.1"/>
    <property type="molecule type" value="Genomic_DNA"/>
</dbReference>
<comment type="similarity">
    <text evidence="1">Belongs to the CinA family.</text>
</comment>
<dbReference type="NCBIfam" id="TIGR00200">
    <property type="entry name" value="cinA_nterm"/>
    <property type="match status" value="1"/>
</dbReference>
<evidence type="ECO:0000259" key="2">
    <source>
        <dbReference type="SMART" id="SM00852"/>
    </source>
</evidence>
<dbReference type="SUPFAM" id="SSF142433">
    <property type="entry name" value="CinA-like"/>
    <property type="match status" value="1"/>
</dbReference>
<dbReference type="PANTHER" id="PTHR13939:SF0">
    <property type="entry name" value="NMN AMIDOHYDROLASE-LIKE PROTEIN YFAY"/>
    <property type="match status" value="1"/>
</dbReference>
<dbReference type="NCBIfam" id="NF001813">
    <property type="entry name" value="PRK00549.1"/>
    <property type="match status" value="1"/>
</dbReference>
<dbReference type="NCBIfam" id="TIGR00177">
    <property type="entry name" value="molyb_syn"/>
    <property type="match status" value="1"/>
</dbReference>
<dbReference type="Proteomes" id="UP000199312">
    <property type="component" value="Unassembled WGS sequence"/>
</dbReference>
<dbReference type="Gene3D" id="3.90.950.20">
    <property type="entry name" value="CinA-like"/>
    <property type="match status" value="1"/>
</dbReference>
<feature type="domain" description="MoaB/Mog" evidence="2">
    <location>
        <begin position="4"/>
        <end position="170"/>
    </location>
</feature>
<dbReference type="InterPro" id="IPR008135">
    <property type="entry name" value="Competence-induced_CinA"/>
</dbReference>
<evidence type="ECO:0000256" key="1">
    <source>
        <dbReference type="HAMAP-Rule" id="MF_00226"/>
    </source>
</evidence>
<proteinExistence type="inferred from homology"/>
<dbReference type="OrthoDB" id="9801454at2"/>
<gene>
    <name evidence="3" type="ORF">SAMN04488006_0322</name>
</gene>
<dbReference type="AlphaFoldDB" id="A0A1I6NPH2"/>
<evidence type="ECO:0000313" key="4">
    <source>
        <dbReference type="Proteomes" id="UP000199312"/>
    </source>
</evidence>
<dbReference type="InterPro" id="IPR050101">
    <property type="entry name" value="CinA"/>
</dbReference>
<dbReference type="InterPro" id="IPR041424">
    <property type="entry name" value="CinA_KH"/>
</dbReference>
<keyword evidence="4" id="KW-1185">Reference proteome</keyword>
<dbReference type="CDD" id="cd00885">
    <property type="entry name" value="cinA"/>
    <property type="match status" value="1"/>
</dbReference>
<protein>
    <recommendedName>
        <fullName evidence="1">CinA-like protein</fullName>
    </recommendedName>
</protein>
<dbReference type="SMART" id="SM00852">
    <property type="entry name" value="MoCF_biosynth"/>
    <property type="match status" value="1"/>
</dbReference>
<dbReference type="InterPro" id="IPR036425">
    <property type="entry name" value="MoaB/Mog-like_dom_sf"/>
</dbReference>